<protein>
    <recommendedName>
        <fullName evidence="3">EF-hand domain-containing protein</fullName>
    </recommendedName>
</protein>
<dbReference type="EMBL" id="LQRT01000060">
    <property type="protein sequence ID" value="KZS38241.1"/>
    <property type="molecule type" value="Genomic_DNA"/>
</dbReference>
<comment type="caution">
    <text evidence="1">The sequence shown here is derived from an EMBL/GenBank/DDBJ whole genome shotgun (WGS) entry which is preliminary data.</text>
</comment>
<keyword evidence="2" id="KW-1185">Reference proteome</keyword>
<proteinExistence type="predicted"/>
<dbReference type="STRING" id="1642818.AWE51_19590"/>
<dbReference type="Proteomes" id="UP000076715">
    <property type="component" value="Unassembled WGS sequence"/>
</dbReference>
<dbReference type="RefSeq" id="WP_066320344.1">
    <property type="nucleotide sequence ID" value="NZ_LQRT01000060.1"/>
</dbReference>
<dbReference type="PANTHER" id="PTHR32305">
    <property type="match status" value="1"/>
</dbReference>
<dbReference type="NCBIfam" id="TIGR03696">
    <property type="entry name" value="Rhs_assc_core"/>
    <property type="match status" value="1"/>
</dbReference>
<sequence length="396" mass="42106">MLCSNQPIEKRVQSLFFYVTEYTGNYVYRNGQLQYLSTSEGYAEPNNSNGFDYVYQYVDHLGNIRLSYKDADGNGSISTSEIVEEKNYYPFGLQMKGFNNTLRGRSHNYGYNGKEENDEFGLATLDYGARNYDPTLGRWFVIDALADDVMQVDKSTYAYSWNSPISLNDPDGNCPWCLGAVIGAVSEYAVQVTVNLAKGQSLEDAAFNNVDFADVGLAAVEGAVTLGASAVRRIGVRVATEVVKAAIDVNGSGDTDVIGTEGSNKTVTGLVVDTAIGVIGAEGGDKLAKGVVNASSDAAVKTAKSNVKAASKNLDKANNIVFNGGKKAAQGSKAKSVSESFTSFTAAKEAQATTQALNNTVGQLSEDTVKTIVGTAEGTASTVAAEKTIETIEKQK</sequence>
<evidence type="ECO:0000313" key="1">
    <source>
        <dbReference type="EMBL" id="KZS38241.1"/>
    </source>
</evidence>
<evidence type="ECO:0008006" key="3">
    <source>
        <dbReference type="Google" id="ProtNLM"/>
    </source>
</evidence>
<reference evidence="1 2" key="1">
    <citation type="submission" date="2016-01" db="EMBL/GenBank/DDBJ databases">
        <title>The draft genome sequence of Aquimarina sp. RZW4-3-2.</title>
        <authorList>
            <person name="Wang Y."/>
        </authorList>
    </citation>
    <scope>NUCLEOTIDE SEQUENCE [LARGE SCALE GENOMIC DNA]</scope>
    <source>
        <strain evidence="1 2">RZW4-3-2</strain>
    </source>
</reference>
<dbReference type="AlphaFoldDB" id="A0A162WQE8"/>
<dbReference type="Gene3D" id="2.180.10.10">
    <property type="entry name" value="RHS repeat-associated core"/>
    <property type="match status" value="1"/>
</dbReference>
<gene>
    <name evidence="1" type="ORF">AWE51_19590</name>
</gene>
<dbReference type="PANTHER" id="PTHR32305:SF15">
    <property type="entry name" value="PROTEIN RHSA-RELATED"/>
    <property type="match status" value="1"/>
</dbReference>
<name>A0A162WQE8_9FLAO</name>
<accession>A0A162WQE8</accession>
<dbReference type="InterPro" id="IPR022385">
    <property type="entry name" value="Rhs_assc_core"/>
</dbReference>
<dbReference type="InterPro" id="IPR050708">
    <property type="entry name" value="T6SS_VgrG/RHS"/>
</dbReference>
<dbReference type="OrthoDB" id="2972467at2"/>
<evidence type="ECO:0000313" key="2">
    <source>
        <dbReference type="Proteomes" id="UP000076715"/>
    </source>
</evidence>
<organism evidence="1 2">
    <name type="scientific">Aquimarina aggregata</name>
    <dbReference type="NCBI Taxonomy" id="1642818"/>
    <lineage>
        <taxon>Bacteria</taxon>
        <taxon>Pseudomonadati</taxon>
        <taxon>Bacteroidota</taxon>
        <taxon>Flavobacteriia</taxon>
        <taxon>Flavobacteriales</taxon>
        <taxon>Flavobacteriaceae</taxon>
        <taxon>Aquimarina</taxon>
    </lineage>
</organism>